<evidence type="ECO:0000313" key="2">
    <source>
        <dbReference type="EMBL" id="GAA4664054.1"/>
    </source>
</evidence>
<dbReference type="Proteomes" id="UP001500192">
    <property type="component" value="Unassembled WGS sequence"/>
</dbReference>
<dbReference type="RefSeq" id="WP_346056070.1">
    <property type="nucleotide sequence ID" value="NZ_BAABIB010000137.1"/>
</dbReference>
<dbReference type="InterPro" id="IPR041657">
    <property type="entry name" value="HTH_17"/>
</dbReference>
<gene>
    <name evidence="2" type="ORF">GCM10023214_66110</name>
</gene>
<comment type="caution">
    <text evidence="2">The sequence shown here is derived from an EMBL/GenBank/DDBJ whole genome shotgun (WGS) entry which is preliminary data.</text>
</comment>
<dbReference type="NCBIfam" id="TIGR01764">
    <property type="entry name" value="excise"/>
    <property type="match status" value="1"/>
</dbReference>
<name>A0ABP8VHE2_9PSEU</name>
<evidence type="ECO:0000259" key="1">
    <source>
        <dbReference type="Pfam" id="PF12728"/>
    </source>
</evidence>
<dbReference type="InterPro" id="IPR010093">
    <property type="entry name" value="SinI_DNA-bd"/>
</dbReference>
<reference evidence="3" key="1">
    <citation type="journal article" date="2019" name="Int. J. Syst. Evol. Microbiol.">
        <title>The Global Catalogue of Microorganisms (GCM) 10K type strain sequencing project: providing services to taxonomists for standard genome sequencing and annotation.</title>
        <authorList>
            <consortium name="The Broad Institute Genomics Platform"/>
            <consortium name="The Broad Institute Genome Sequencing Center for Infectious Disease"/>
            <person name="Wu L."/>
            <person name="Ma J."/>
        </authorList>
    </citation>
    <scope>NUCLEOTIDE SEQUENCE [LARGE SCALE GENOMIC DNA]</scope>
    <source>
        <strain evidence="3">JCM 18054</strain>
    </source>
</reference>
<accession>A0ABP8VHE2</accession>
<sequence>MVEKVGYSIEDAMQATGLGRTTIFELLRTGQLESIKVGRRRIIPADAIRAYFAAERARQAASGGGQAA</sequence>
<organism evidence="2 3">
    <name type="scientific">Amycolatopsis dongchuanensis</name>
    <dbReference type="NCBI Taxonomy" id="1070866"/>
    <lineage>
        <taxon>Bacteria</taxon>
        <taxon>Bacillati</taxon>
        <taxon>Actinomycetota</taxon>
        <taxon>Actinomycetes</taxon>
        <taxon>Pseudonocardiales</taxon>
        <taxon>Pseudonocardiaceae</taxon>
        <taxon>Amycolatopsis</taxon>
    </lineage>
</organism>
<feature type="domain" description="Helix-turn-helix" evidence="1">
    <location>
        <begin position="7"/>
        <end position="55"/>
    </location>
</feature>
<dbReference type="Pfam" id="PF12728">
    <property type="entry name" value="HTH_17"/>
    <property type="match status" value="1"/>
</dbReference>
<keyword evidence="3" id="KW-1185">Reference proteome</keyword>
<proteinExistence type="predicted"/>
<evidence type="ECO:0000313" key="3">
    <source>
        <dbReference type="Proteomes" id="UP001500192"/>
    </source>
</evidence>
<dbReference type="EMBL" id="BAABIB010000137">
    <property type="protein sequence ID" value="GAA4664054.1"/>
    <property type="molecule type" value="Genomic_DNA"/>
</dbReference>
<protein>
    <recommendedName>
        <fullName evidence="1">Helix-turn-helix domain-containing protein</fullName>
    </recommendedName>
</protein>